<reference evidence="2 3" key="1">
    <citation type="submission" date="2018-11" db="EMBL/GenBank/DDBJ databases">
        <title>Genome sequencing and assembly of Clostridium tagluense strain A121.</title>
        <authorList>
            <person name="Murakami T."/>
            <person name="Segawa T."/>
            <person name="Shcherbakova V.A."/>
            <person name="Mori H."/>
            <person name="Yoshimura Y."/>
        </authorList>
    </citation>
    <scope>NUCLEOTIDE SEQUENCE [LARGE SCALE GENOMIC DNA]</scope>
    <source>
        <strain evidence="2 3">A121</strain>
    </source>
</reference>
<feature type="chain" id="PRO_5019321549" description="Glycosyl hydrolase-like 10 domain-containing protein" evidence="1">
    <location>
        <begin position="27"/>
        <end position="983"/>
    </location>
</feature>
<comment type="caution">
    <text evidence="2">The sequence shown here is derived from an EMBL/GenBank/DDBJ whole genome shotgun (WGS) entry which is preliminary data.</text>
</comment>
<accession>A0A401UIX6</accession>
<keyword evidence="3" id="KW-1185">Reference proteome</keyword>
<gene>
    <name evidence="2" type="ORF">Ctaglu_11090</name>
</gene>
<evidence type="ECO:0000313" key="2">
    <source>
        <dbReference type="EMBL" id="GCD09486.1"/>
    </source>
</evidence>
<name>A0A401UIX6_9CLOT</name>
<dbReference type="AlphaFoldDB" id="A0A401UIX6"/>
<dbReference type="Proteomes" id="UP000287872">
    <property type="component" value="Unassembled WGS sequence"/>
</dbReference>
<evidence type="ECO:0000256" key="1">
    <source>
        <dbReference type="SAM" id="SignalP"/>
    </source>
</evidence>
<organism evidence="2 3">
    <name type="scientific">Clostridium tagluense</name>
    <dbReference type="NCBI Taxonomy" id="360422"/>
    <lineage>
        <taxon>Bacteria</taxon>
        <taxon>Bacillati</taxon>
        <taxon>Bacillota</taxon>
        <taxon>Clostridia</taxon>
        <taxon>Eubacteriales</taxon>
        <taxon>Clostridiaceae</taxon>
        <taxon>Clostridium</taxon>
    </lineage>
</organism>
<evidence type="ECO:0008006" key="4">
    <source>
        <dbReference type="Google" id="ProtNLM"/>
    </source>
</evidence>
<sequence>MKKLLKKAFILLSFCILLLSAHTSYAFEPNNDQVVSANKVWNIQFNKELKYDDATQKSITVIDSVGKLINTKLELGKDLKSILIKPPVKGYALGESYTLKIAADIYSKDDMKLSKPLQMNFKTNNNLLVENNENLKVIFNDNCINLLDSGWSRNSENTQSNFIGDTSDHNNYYTHVPYEQYLFYNNSQNSISKISKDVEIGAGPFNIEFDAKMTDLQTPSKNANWRGFAIDIIANNKRYRLSLNSKDSDNKIKINLMNKASGDGSFQTVDAYLPKDNNIHRWSIKNNGNNNISILLDGTKIASFNDPQLASTGLSDMVVLYNDMTDALTGINQIYIENFAITKSLSIKDCTVTADENNQTVNASIAMTIEDEKLIKEKHYVVKCALYKNDKIVAENTKTLDNKNISFVLSNITQSGEMKLVLTVIAVDKKIEEISKVVTLNVKTINLEPGQTVSSQPGKVYLYNKIDKMLANDQNDAPHSGWGLETYKDYDSNENGTILENVENALPINMPVKLNGWFRVYVGYVTGTESFKISQTDGSSTLQIKGDISLESKELYGDQFINEKSTIISNFNNSSIKISPNPSQRARIAYIKLVGLTKEQISIYEKQSDNKKTALYDFDGYSGFFDGSYPDIETLKSKTVDIFTGKNVGELNWCLGTTGMLNYNSKYAGNAFEGLEIYDDQLRDGDRLAKNQILNILSSGKSPLEIIADRGREKGLKVNASLRMDTFYSPLIYGFLNGAMYNKFYNFTQPGSFYLDYYYPEVRAYIKNVLMEAASFNNVGGITLDFCRYPTLFGENRSNEEKIRIMNDFLRDLRKDLPKDKTINIRIPYNDPIKYGYDINTWIKEGLLNRLIPSSISREEYFNIKPYVDMVKNTNVQLYIGISADVSGHDITKQEEELVKQGLYVNNKVYLDVQQYLLRAYEVYKAGADGVFLFNSSSSLLVDNNAPIESTFLGDKTLIQKWREFDYVSGFMINKINVQKPTF</sequence>
<feature type="signal peptide" evidence="1">
    <location>
        <begin position="1"/>
        <end position="26"/>
    </location>
</feature>
<dbReference type="EMBL" id="BHYK01000005">
    <property type="protein sequence ID" value="GCD09486.1"/>
    <property type="molecule type" value="Genomic_DNA"/>
</dbReference>
<evidence type="ECO:0000313" key="3">
    <source>
        <dbReference type="Proteomes" id="UP000287872"/>
    </source>
</evidence>
<proteinExistence type="predicted"/>
<protein>
    <recommendedName>
        <fullName evidence="4">Glycosyl hydrolase-like 10 domain-containing protein</fullName>
    </recommendedName>
</protein>
<keyword evidence="1" id="KW-0732">Signal</keyword>
<dbReference type="OrthoDB" id="9760892at2"/>
<dbReference type="RefSeq" id="WP_124998948.1">
    <property type="nucleotide sequence ID" value="NZ_BHYK01000005.1"/>
</dbReference>